<feature type="signal peptide" evidence="1">
    <location>
        <begin position="1"/>
        <end position="21"/>
    </location>
</feature>
<evidence type="ECO:0000256" key="1">
    <source>
        <dbReference type="SAM" id="SignalP"/>
    </source>
</evidence>
<feature type="chain" id="PRO_5035931981" evidence="1">
    <location>
        <begin position="22"/>
        <end position="138"/>
    </location>
</feature>
<dbReference type="Proteomes" id="UP000494206">
    <property type="component" value="Unassembled WGS sequence"/>
</dbReference>
<dbReference type="EMBL" id="CADEPM010000001">
    <property type="protein sequence ID" value="CAB3398038.1"/>
    <property type="molecule type" value="Genomic_DNA"/>
</dbReference>
<dbReference type="OrthoDB" id="5814989at2759"/>
<sequence length="138" mass="15241">MSMRFAAAVLIAVGCIGITIADEFDGDEPWDAFARDKTKFCRDMTQFAPNDIYCELFSNCCNQMYDPLNGDKCQVKQLECDLEPGESKPRGVCKYRNCTELITTTTTTTPQPILDAINGATQVVSLLSCFLVTVAALY</sequence>
<organism evidence="2 3">
    <name type="scientific">Caenorhabditis bovis</name>
    <dbReference type="NCBI Taxonomy" id="2654633"/>
    <lineage>
        <taxon>Eukaryota</taxon>
        <taxon>Metazoa</taxon>
        <taxon>Ecdysozoa</taxon>
        <taxon>Nematoda</taxon>
        <taxon>Chromadorea</taxon>
        <taxon>Rhabditida</taxon>
        <taxon>Rhabditina</taxon>
        <taxon>Rhabditomorpha</taxon>
        <taxon>Rhabditoidea</taxon>
        <taxon>Rhabditidae</taxon>
        <taxon>Peloderinae</taxon>
        <taxon>Caenorhabditis</taxon>
    </lineage>
</organism>
<evidence type="ECO:0000313" key="2">
    <source>
        <dbReference type="EMBL" id="CAB3398038.1"/>
    </source>
</evidence>
<evidence type="ECO:0000313" key="3">
    <source>
        <dbReference type="Proteomes" id="UP000494206"/>
    </source>
</evidence>
<dbReference type="AlphaFoldDB" id="A0A8S1ED38"/>
<gene>
    <name evidence="2" type="ORF">CBOVIS_LOCUS1366</name>
</gene>
<reference evidence="2 3" key="1">
    <citation type="submission" date="2020-04" db="EMBL/GenBank/DDBJ databases">
        <authorList>
            <person name="Laetsch R D."/>
            <person name="Stevens L."/>
            <person name="Kumar S."/>
            <person name="Blaxter L. M."/>
        </authorList>
    </citation>
    <scope>NUCLEOTIDE SEQUENCE [LARGE SCALE GENOMIC DNA]</scope>
</reference>
<keyword evidence="1" id="KW-0732">Signal</keyword>
<protein>
    <submittedName>
        <fullName evidence="2">Uncharacterized protein</fullName>
    </submittedName>
</protein>
<keyword evidence="3" id="KW-1185">Reference proteome</keyword>
<comment type="caution">
    <text evidence="2">The sequence shown here is derived from an EMBL/GenBank/DDBJ whole genome shotgun (WGS) entry which is preliminary data.</text>
</comment>
<name>A0A8S1ED38_9PELO</name>
<proteinExistence type="predicted"/>
<accession>A0A8S1ED38</accession>
<dbReference type="PROSITE" id="PS51257">
    <property type="entry name" value="PROKAR_LIPOPROTEIN"/>
    <property type="match status" value="1"/>
</dbReference>